<protein>
    <recommendedName>
        <fullName evidence="4 5">Translation initiation factor IF-3</fullName>
    </recommendedName>
</protein>
<dbReference type="Pfam" id="PF05198">
    <property type="entry name" value="IF3_N"/>
    <property type="match status" value="1"/>
</dbReference>
<comment type="subcellular location">
    <subcellularLocation>
        <location evidence="4 6">Cytoplasm</location>
    </subcellularLocation>
</comment>
<comment type="subunit">
    <text evidence="4 6">Monomer.</text>
</comment>
<name>A0A1V5T508_9BACT</name>
<dbReference type="EMBL" id="MWBQ01000021">
    <property type="protein sequence ID" value="OQA61302.1"/>
    <property type="molecule type" value="Genomic_DNA"/>
</dbReference>
<evidence type="ECO:0000259" key="8">
    <source>
        <dbReference type="Pfam" id="PF05198"/>
    </source>
</evidence>
<evidence type="ECO:0000259" key="7">
    <source>
        <dbReference type="Pfam" id="PF00707"/>
    </source>
</evidence>
<evidence type="ECO:0000313" key="9">
    <source>
        <dbReference type="EMBL" id="OQA61302.1"/>
    </source>
</evidence>
<dbReference type="PANTHER" id="PTHR10938">
    <property type="entry name" value="TRANSLATION INITIATION FACTOR IF-3"/>
    <property type="match status" value="1"/>
</dbReference>
<dbReference type="GO" id="GO:0003743">
    <property type="term" value="F:translation initiation factor activity"/>
    <property type="evidence" value="ECO:0007669"/>
    <property type="project" value="UniProtKB-UniRule"/>
</dbReference>
<dbReference type="AlphaFoldDB" id="A0A1V5T508"/>
<evidence type="ECO:0000256" key="1">
    <source>
        <dbReference type="ARBA" id="ARBA00005439"/>
    </source>
</evidence>
<dbReference type="PROSITE" id="PS00938">
    <property type="entry name" value="IF3"/>
    <property type="match status" value="1"/>
</dbReference>
<dbReference type="SUPFAM" id="SSF55200">
    <property type="entry name" value="Translation initiation factor IF3, C-terminal domain"/>
    <property type="match status" value="1"/>
</dbReference>
<dbReference type="GO" id="GO:0043022">
    <property type="term" value="F:ribosome binding"/>
    <property type="evidence" value="ECO:0007669"/>
    <property type="project" value="TreeGrafter"/>
</dbReference>
<dbReference type="InterPro" id="IPR001288">
    <property type="entry name" value="Translation_initiation_fac_3"/>
</dbReference>
<dbReference type="InterPro" id="IPR019813">
    <property type="entry name" value="Translation_initiation_fac3_CS"/>
</dbReference>
<keyword evidence="2 4" id="KW-0396">Initiation factor</keyword>
<dbReference type="NCBIfam" id="TIGR00168">
    <property type="entry name" value="infC"/>
    <property type="match status" value="1"/>
</dbReference>
<dbReference type="InterPro" id="IPR019814">
    <property type="entry name" value="Translation_initiation_fac_3_N"/>
</dbReference>
<dbReference type="SUPFAM" id="SSF54364">
    <property type="entry name" value="Translation initiation factor IF3, N-terminal domain"/>
    <property type="match status" value="1"/>
</dbReference>
<dbReference type="Gene3D" id="3.30.110.10">
    <property type="entry name" value="Translation initiation factor 3 (IF-3), C-terminal domain"/>
    <property type="match status" value="1"/>
</dbReference>
<dbReference type="InterPro" id="IPR036788">
    <property type="entry name" value="T_IF-3_C_sf"/>
</dbReference>
<dbReference type="HAMAP" id="MF_00080">
    <property type="entry name" value="IF_3"/>
    <property type="match status" value="1"/>
</dbReference>
<keyword evidence="4" id="KW-0963">Cytoplasm</keyword>
<feature type="domain" description="Translation initiation factor 3 N-terminal" evidence="8">
    <location>
        <begin position="2"/>
        <end position="58"/>
    </location>
</feature>
<dbReference type="InterPro" id="IPR019815">
    <property type="entry name" value="Translation_initiation_fac_3_C"/>
</dbReference>
<proteinExistence type="inferred from homology"/>
<evidence type="ECO:0000256" key="4">
    <source>
        <dbReference type="HAMAP-Rule" id="MF_00080"/>
    </source>
</evidence>
<dbReference type="GO" id="GO:0005829">
    <property type="term" value="C:cytosol"/>
    <property type="evidence" value="ECO:0007669"/>
    <property type="project" value="TreeGrafter"/>
</dbReference>
<comment type="similarity">
    <text evidence="1 4 6">Belongs to the IF-3 family.</text>
</comment>
<feature type="domain" description="Translation initiation factor 3 C-terminal" evidence="7">
    <location>
        <begin position="67"/>
        <end position="151"/>
    </location>
</feature>
<evidence type="ECO:0000256" key="2">
    <source>
        <dbReference type="ARBA" id="ARBA00022540"/>
    </source>
</evidence>
<evidence type="ECO:0000256" key="5">
    <source>
        <dbReference type="NCBIfam" id="TIGR00168"/>
    </source>
</evidence>
<dbReference type="Proteomes" id="UP000485569">
    <property type="component" value="Unassembled WGS sequence"/>
</dbReference>
<organism evidence="9">
    <name type="scientific">Candidatus Atribacter allofermentans</name>
    <dbReference type="NCBI Taxonomy" id="1852833"/>
    <lineage>
        <taxon>Bacteria</taxon>
        <taxon>Pseudomonadati</taxon>
        <taxon>Atribacterota</taxon>
        <taxon>Atribacteria</taxon>
        <taxon>Atribacterales</taxon>
        <taxon>Atribacteraceae</taxon>
        <taxon>Atribacter</taxon>
    </lineage>
</organism>
<dbReference type="PANTHER" id="PTHR10938:SF0">
    <property type="entry name" value="TRANSLATION INITIATION FACTOR IF-3, MITOCHONDRIAL"/>
    <property type="match status" value="1"/>
</dbReference>
<dbReference type="GO" id="GO:0032790">
    <property type="term" value="P:ribosome disassembly"/>
    <property type="evidence" value="ECO:0007669"/>
    <property type="project" value="TreeGrafter"/>
</dbReference>
<dbReference type="FunFam" id="3.30.110.10:FF:000001">
    <property type="entry name" value="Translation initiation factor IF-3"/>
    <property type="match status" value="1"/>
</dbReference>
<dbReference type="Pfam" id="PF00707">
    <property type="entry name" value="IF3_C"/>
    <property type="match status" value="1"/>
</dbReference>
<evidence type="ECO:0000256" key="6">
    <source>
        <dbReference type="RuleBase" id="RU000646"/>
    </source>
</evidence>
<dbReference type="GO" id="GO:0016020">
    <property type="term" value="C:membrane"/>
    <property type="evidence" value="ECO:0007669"/>
    <property type="project" value="TreeGrafter"/>
</dbReference>
<comment type="function">
    <text evidence="4 6">IF-3 binds to the 30S ribosomal subunit and shifts the equilibrium between 70S ribosomes and their 50S and 30S subunits in favor of the free subunits, thus enhancing the availability of 30S subunits on which protein synthesis initiation begins.</text>
</comment>
<evidence type="ECO:0000256" key="3">
    <source>
        <dbReference type="ARBA" id="ARBA00022917"/>
    </source>
</evidence>
<accession>A0A1V5T508</accession>
<reference evidence="9" key="1">
    <citation type="submission" date="2017-02" db="EMBL/GenBank/DDBJ databases">
        <title>Delving into the versatile metabolic prowess of the omnipresent phylum Bacteroidetes.</title>
        <authorList>
            <person name="Nobu M.K."/>
            <person name="Mei R."/>
            <person name="Narihiro T."/>
            <person name="Kuroda K."/>
            <person name="Liu W.-T."/>
        </authorList>
    </citation>
    <scope>NUCLEOTIDE SEQUENCE</scope>
    <source>
        <strain evidence="9">ADurb.Bin276</strain>
    </source>
</reference>
<dbReference type="InterPro" id="IPR036787">
    <property type="entry name" value="T_IF-3_N_sf"/>
</dbReference>
<dbReference type="Gene3D" id="3.10.20.80">
    <property type="entry name" value="Translation initiation factor 3 (IF-3), N-terminal domain"/>
    <property type="match status" value="1"/>
</dbReference>
<sequence>MISFEGEQLGVVPIKKALELAEEAGYDLVEVAPEANPPVCKIIDFGKFKYEKEKKAKSSRKKQKVSELKELKMRPKIDEHDYQVKLKSAIRFLEDGDRVKFTIRFRGRESAYVDKGVLLLQKIVDDLNEISKIEQEIKNEGRNLTMTIAPKK</sequence>
<keyword evidence="3 4" id="KW-0648">Protein biosynthesis</keyword>
<comment type="caution">
    <text evidence="9">The sequence shown here is derived from an EMBL/GenBank/DDBJ whole genome shotgun (WGS) entry which is preliminary data.</text>
</comment>
<gene>
    <name evidence="4 9" type="primary">infC</name>
    <name evidence="9" type="ORF">BWY41_00253</name>
</gene>